<dbReference type="Pfam" id="PF03995">
    <property type="entry name" value="Inhibitor_I36"/>
    <property type="match status" value="1"/>
</dbReference>
<comment type="caution">
    <text evidence="2">The sequence shown here is derived from an EMBL/GenBank/DDBJ whole genome shotgun (WGS) entry which is preliminary data.</text>
</comment>
<evidence type="ECO:0000313" key="2">
    <source>
        <dbReference type="EMBL" id="MFC5835905.1"/>
    </source>
</evidence>
<organism evidence="2 3">
    <name type="scientific">Nonomuraea insulae</name>
    <dbReference type="NCBI Taxonomy" id="1616787"/>
    <lineage>
        <taxon>Bacteria</taxon>
        <taxon>Bacillati</taxon>
        <taxon>Actinomycetota</taxon>
        <taxon>Actinomycetes</taxon>
        <taxon>Streptosporangiales</taxon>
        <taxon>Streptosporangiaceae</taxon>
        <taxon>Nonomuraea</taxon>
    </lineage>
</organism>
<dbReference type="EMBL" id="JBHSPA010000136">
    <property type="protein sequence ID" value="MFC5835905.1"/>
    <property type="molecule type" value="Genomic_DNA"/>
</dbReference>
<gene>
    <name evidence="2" type="ORF">ACFPZ3_69850</name>
</gene>
<evidence type="ECO:0000256" key="1">
    <source>
        <dbReference type="SAM" id="MobiDB-lite"/>
    </source>
</evidence>
<name>A0ABW1DF70_9ACTN</name>
<feature type="region of interest" description="Disordered" evidence="1">
    <location>
        <begin position="90"/>
        <end position="113"/>
    </location>
</feature>
<sequence length="113" mass="11864">MSIRPAGIAAASLGIAVAAIGGPELAQAPADPTNRCPSGYVCFWSGPHFTGEMSLQKNPASHSCGTTPVASARTVYNRDDQTWDFYADTDCSTPTANLGPGRWDDETSVSSRQ</sequence>
<accession>A0ABW1DF70</accession>
<dbReference type="RefSeq" id="WP_379525312.1">
    <property type="nucleotide sequence ID" value="NZ_JBHSPA010000136.1"/>
</dbReference>
<evidence type="ECO:0000313" key="3">
    <source>
        <dbReference type="Proteomes" id="UP001596058"/>
    </source>
</evidence>
<reference evidence="3" key="1">
    <citation type="journal article" date="2019" name="Int. J. Syst. Evol. Microbiol.">
        <title>The Global Catalogue of Microorganisms (GCM) 10K type strain sequencing project: providing services to taxonomists for standard genome sequencing and annotation.</title>
        <authorList>
            <consortium name="The Broad Institute Genomics Platform"/>
            <consortium name="The Broad Institute Genome Sequencing Center for Infectious Disease"/>
            <person name="Wu L."/>
            <person name="Ma J."/>
        </authorList>
    </citation>
    <scope>NUCLEOTIDE SEQUENCE [LARGE SCALE GENOMIC DNA]</scope>
    <source>
        <strain evidence="3">CCUG 53903</strain>
    </source>
</reference>
<dbReference type="Proteomes" id="UP001596058">
    <property type="component" value="Unassembled WGS sequence"/>
</dbReference>
<protein>
    <submittedName>
        <fullName evidence="2">Peptidase inhibitor family I36 protein</fullName>
    </submittedName>
</protein>
<proteinExistence type="predicted"/>
<keyword evidence="3" id="KW-1185">Reference proteome</keyword>